<evidence type="ECO:0000256" key="1">
    <source>
        <dbReference type="SAM" id="MobiDB-lite"/>
    </source>
</evidence>
<protein>
    <submittedName>
        <fullName evidence="2">Uncharacterized protein</fullName>
    </submittedName>
</protein>
<dbReference type="Proteomes" id="UP000664132">
    <property type="component" value="Unassembled WGS sequence"/>
</dbReference>
<accession>A0A8H7TJ74</accession>
<sequence>MSSSKGKGRAEHLKDEPNQDSSAQESLSPSLLSRVAASATGLTRNAFIIPNPNELNQQAASALSNSNKTQHIPNAGASSSTWAESSRAPQAQSNPPTSSSGLRAGHSELHAQASENEFSSFLDGIDSFVPSESFGNIPVSETSKGFDEAWVSSRDSRQPIHSPENWTITEQEQQDGSEVLAILSDLSALDSQMEEPPPLLESDEDYDWGLTSAQIAKLRELTKDILPAPSQHANTSADNSLNLLPDFQGQEGAREQYVEEWESVLNRYADEVWGGLAPLVREARKEVEEAKSNPTGDDKREMKAVRRLGAILGHLGQH</sequence>
<reference evidence="2" key="1">
    <citation type="submission" date="2021-02" db="EMBL/GenBank/DDBJ databases">
        <title>Genome sequence Cadophora malorum strain M34.</title>
        <authorList>
            <person name="Stefanovic E."/>
            <person name="Vu D."/>
            <person name="Scully C."/>
            <person name="Dijksterhuis J."/>
            <person name="Roader J."/>
            <person name="Houbraken J."/>
        </authorList>
    </citation>
    <scope>NUCLEOTIDE SEQUENCE</scope>
    <source>
        <strain evidence="2">M34</strain>
    </source>
</reference>
<dbReference type="EMBL" id="JAFJYH010000095">
    <property type="protein sequence ID" value="KAG4419916.1"/>
    <property type="molecule type" value="Genomic_DNA"/>
</dbReference>
<feature type="compositionally biased region" description="Polar residues" evidence="1">
    <location>
        <begin position="19"/>
        <end position="31"/>
    </location>
</feature>
<feature type="compositionally biased region" description="Basic and acidic residues" evidence="1">
    <location>
        <begin position="8"/>
        <end position="17"/>
    </location>
</feature>
<keyword evidence="3" id="KW-1185">Reference proteome</keyword>
<feature type="compositionally biased region" description="Polar residues" evidence="1">
    <location>
        <begin position="59"/>
        <end position="101"/>
    </location>
</feature>
<organism evidence="2 3">
    <name type="scientific">Cadophora malorum</name>
    <dbReference type="NCBI Taxonomy" id="108018"/>
    <lineage>
        <taxon>Eukaryota</taxon>
        <taxon>Fungi</taxon>
        <taxon>Dikarya</taxon>
        <taxon>Ascomycota</taxon>
        <taxon>Pezizomycotina</taxon>
        <taxon>Leotiomycetes</taxon>
        <taxon>Helotiales</taxon>
        <taxon>Ploettnerulaceae</taxon>
        <taxon>Cadophora</taxon>
    </lineage>
</organism>
<feature type="region of interest" description="Disordered" evidence="1">
    <location>
        <begin position="1"/>
        <end position="31"/>
    </location>
</feature>
<evidence type="ECO:0000313" key="2">
    <source>
        <dbReference type="EMBL" id="KAG4419916.1"/>
    </source>
</evidence>
<evidence type="ECO:0000313" key="3">
    <source>
        <dbReference type="Proteomes" id="UP000664132"/>
    </source>
</evidence>
<gene>
    <name evidence="2" type="ORF">IFR04_006953</name>
</gene>
<feature type="region of interest" description="Disordered" evidence="1">
    <location>
        <begin position="59"/>
        <end position="106"/>
    </location>
</feature>
<dbReference type="AlphaFoldDB" id="A0A8H7TJ74"/>
<proteinExistence type="predicted"/>
<name>A0A8H7TJ74_9HELO</name>
<comment type="caution">
    <text evidence="2">The sequence shown here is derived from an EMBL/GenBank/DDBJ whole genome shotgun (WGS) entry which is preliminary data.</text>
</comment>
<dbReference type="OrthoDB" id="5337545at2759"/>